<evidence type="ECO:0000256" key="1">
    <source>
        <dbReference type="SAM" id="Phobius"/>
    </source>
</evidence>
<dbReference type="AlphaFoldDB" id="A0A3F3PR30"/>
<gene>
    <name evidence="2" type="ORF">BDQ94DRAFT_150707</name>
</gene>
<name>A0A3F3PR30_9EURO</name>
<reference evidence="2 3" key="1">
    <citation type="submission" date="2018-07" db="EMBL/GenBank/DDBJ databases">
        <title>The genomes of Aspergillus section Nigri reveals drivers in fungal speciation.</title>
        <authorList>
            <consortium name="DOE Joint Genome Institute"/>
            <person name="Vesth T.C."/>
            <person name="Nybo J."/>
            <person name="Theobald S."/>
            <person name="Brandl J."/>
            <person name="Frisvad J.C."/>
            <person name="Nielsen K.F."/>
            <person name="Lyhne E.K."/>
            <person name="Kogle M.E."/>
            <person name="Kuo A."/>
            <person name="Riley R."/>
            <person name="Clum A."/>
            <person name="Nolan M."/>
            <person name="Lipzen A."/>
            <person name="Salamov A."/>
            <person name="Henrissat B."/>
            <person name="Wiebenga A."/>
            <person name="De vries R.P."/>
            <person name="Grigoriev I.V."/>
            <person name="Mortensen U.H."/>
            <person name="Andersen M.R."/>
            <person name="Baker S.E."/>
        </authorList>
    </citation>
    <scope>NUCLEOTIDE SEQUENCE [LARGE SCALE GENOMIC DNA]</scope>
    <source>
        <strain evidence="2 3">CBS 139.54b</strain>
    </source>
</reference>
<dbReference type="Proteomes" id="UP000253729">
    <property type="component" value="Unassembled WGS sequence"/>
</dbReference>
<dbReference type="GeneID" id="38135987"/>
<accession>A0A3F3PR30</accession>
<sequence length="63" mass="7776">MRMFGVTLRMIIWWTILAFCWSLWPFLCILFLNKLYHMQALHLRPHAIVVRRGPFHHIIIDWD</sequence>
<organism evidence="2 3">
    <name type="scientific">Aspergillus welwitschiae</name>
    <dbReference type="NCBI Taxonomy" id="1341132"/>
    <lineage>
        <taxon>Eukaryota</taxon>
        <taxon>Fungi</taxon>
        <taxon>Dikarya</taxon>
        <taxon>Ascomycota</taxon>
        <taxon>Pezizomycotina</taxon>
        <taxon>Eurotiomycetes</taxon>
        <taxon>Eurotiomycetidae</taxon>
        <taxon>Eurotiales</taxon>
        <taxon>Aspergillaceae</taxon>
        <taxon>Aspergillus</taxon>
        <taxon>Aspergillus subgen. Circumdati</taxon>
    </lineage>
</organism>
<evidence type="ECO:0000313" key="2">
    <source>
        <dbReference type="EMBL" id="RDH29411.1"/>
    </source>
</evidence>
<keyword evidence="1" id="KW-0812">Transmembrane</keyword>
<feature type="transmembrane region" description="Helical" evidence="1">
    <location>
        <begin position="12"/>
        <end position="32"/>
    </location>
</feature>
<proteinExistence type="predicted"/>
<dbReference type="EMBL" id="KZ852068">
    <property type="protein sequence ID" value="RDH29411.1"/>
    <property type="molecule type" value="Genomic_DNA"/>
</dbReference>
<keyword evidence="1" id="KW-0472">Membrane</keyword>
<evidence type="ECO:0000313" key="3">
    <source>
        <dbReference type="Proteomes" id="UP000253729"/>
    </source>
</evidence>
<protein>
    <submittedName>
        <fullName evidence="2">Uncharacterized protein</fullName>
    </submittedName>
</protein>
<keyword evidence="3" id="KW-1185">Reference proteome</keyword>
<keyword evidence="1" id="KW-1133">Transmembrane helix</keyword>
<dbReference type="RefSeq" id="XP_026622433.1">
    <property type="nucleotide sequence ID" value="XM_026767631.1"/>
</dbReference>